<feature type="region of interest" description="Disordered" evidence="1">
    <location>
        <begin position="338"/>
        <end position="404"/>
    </location>
</feature>
<feature type="compositionally biased region" description="Basic and acidic residues" evidence="1">
    <location>
        <begin position="191"/>
        <end position="203"/>
    </location>
</feature>
<dbReference type="AlphaFoldDB" id="A0A9P4M731"/>
<feature type="compositionally biased region" description="Polar residues" evidence="1">
    <location>
        <begin position="85"/>
        <end position="94"/>
    </location>
</feature>
<organism evidence="3 4">
    <name type="scientific">Rhizodiscina lignyota</name>
    <dbReference type="NCBI Taxonomy" id="1504668"/>
    <lineage>
        <taxon>Eukaryota</taxon>
        <taxon>Fungi</taxon>
        <taxon>Dikarya</taxon>
        <taxon>Ascomycota</taxon>
        <taxon>Pezizomycotina</taxon>
        <taxon>Dothideomycetes</taxon>
        <taxon>Pleosporomycetidae</taxon>
        <taxon>Aulographales</taxon>
        <taxon>Rhizodiscinaceae</taxon>
        <taxon>Rhizodiscina</taxon>
    </lineage>
</organism>
<evidence type="ECO:0000259" key="2">
    <source>
        <dbReference type="PROSITE" id="PS51834"/>
    </source>
</evidence>
<feature type="region of interest" description="Disordered" evidence="1">
    <location>
        <begin position="1"/>
        <end position="20"/>
    </location>
</feature>
<feature type="compositionally biased region" description="Polar residues" evidence="1">
    <location>
        <begin position="206"/>
        <end position="217"/>
    </location>
</feature>
<feature type="region of interest" description="Disordered" evidence="1">
    <location>
        <begin position="143"/>
        <end position="230"/>
    </location>
</feature>
<dbReference type="EMBL" id="ML978125">
    <property type="protein sequence ID" value="KAF2099973.1"/>
    <property type="molecule type" value="Genomic_DNA"/>
</dbReference>
<accession>A0A9P4M731</accession>
<dbReference type="PANTHER" id="PTHR31441">
    <property type="entry name" value="FOLLICULIN FAMILY MEMBER"/>
    <property type="match status" value="1"/>
</dbReference>
<dbReference type="Proteomes" id="UP000799772">
    <property type="component" value="Unassembled WGS sequence"/>
</dbReference>
<gene>
    <name evidence="3" type="ORF">NA57DRAFT_37581</name>
</gene>
<dbReference type="GO" id="GO:0005829">
    <property type="term" value="C:cytosol"/>
    <property type="evidence" value="ECO:0007669"/>
    <property type="project" value="TreeGrafter"/>
</dbReference>
<dbReference type="InterPro" id="IPR037521">
    <property type="entry name" value="FLCN/SMCR8_DENN"/>
</dbReference>
<evidence type="ECO:0000256" key="1">
    <source>
        <dbReference type="SAM" id="MobiDB-lite"/>
    </source>
</evidence>
<dbReference type="InterPro" id="IPR021713">
    <property type="entry name" value="Folliculin"/>
</dbReference>
<evidence type="ECO:0000313" key="4">
    <source>
        <dbReference type="Proteomes" id="UP000799772"/>
    </source>
</evidence>
<comment type="caution">
    <text evidence="3">The sequence shown here is derived from an EMBL/GenBank/DDBJ whole genome shotgun (WGS) entry which is preliminary data.</text>
</comment>
<sequence>MRPRSTSPNAPVRSSPRSDTHGFQQISLAHFCEIHGPTSILCTQLASVICNTCHPTGTPTSEDLFKSSPSLKDYWDPTIAGSPPKDQQNLSSPFASPPTSPRSASERHNPYFPRVSNNERVFTPASSDTDYDDGCDNCTFLVPKDMSERLPDGAPGSPRQDGKGRHGSPVLRSTQSILVPGSPCSSECDDASDHDSSADEHHPAVTSANESAVSSPMSEHPPVPPHTHTHSLTYVSTRQPASPHAYSLLRRSCIRTLSSENLPRGSPSGPLCFGDPIAGYTIAYIFRLPDPRARGRRRTYALIALGGRDSWRVCRRYVEITRAFERIANTITEMADAVLERESSSSQGSASRPSSSASAITPTQTFSSSAPGPNPIFTPTTGVPPSMMTSPQKEKPASASVASSPVTRAITPVSSFLSAKKLDPDGYPRVSRDVMRAKGLAEIVGRDDFFVEVHARFCVILSGLISAS</sequence>
<proteinExistence type="predicted"/>
<feature type="compositionally biased region" description="Polar residues" evidence="1">
    <location>
        <begin position="360"/>
        <end position="391"/>
    </location>
</feature>
<evidence type="ECO:0000313" key="3">
    <source>
        <dbReference type="EMBL" id="KAF2099973.1"/>
    </source>
</evidence>
<dbReference type="GO" id="GO:1904263">
    <property type="term" value="P:positive regulation of TORC1 signaling"/>
    <property type="evidence" value="ECO:0007669"/>
    <property type="project" value="TreeGrafter"/>
</dbReference>
<dbReference type="InterPro" id="IPR037520">
    <property type="entry name" value="Folliculin/SMCR8_longin"/>
</dbReference>
<dbReference type="Pfam" id="PF11704">
    <property type="entry name" value="Folliculin"/>
    <property type="match status" value="1"/>
</dbReference>
<dbReference type="OrthoDB" id="5599713at2759"/>
<reference evidence="3" key="1">
    <citation type="journal article" date="2020" name="Stud. Mycol.">
        <title>101 Dothideomycetes genomes: a test case for predicting lifestyles and emergence of pathogens.</title>
        <authorList>
            <person name="Haridas S."/>
            <person name="Albert R."/>
            <person name="Binder M."/>
            <person name="Bloem J."/>
            <person name="Labutti K."/>
            <person name="Salamov A."/>
            <person name="Andreopoulos B."/>
            <person name="Baker S."/>
            <person name="Barry K."/>
            <person name="Bills G."/>
            <person name="Bluhm B."/>
            <person name="Cannon C."/>
            <person name="Castanera R."/>
            <person name="Culley D."/>
            <person name="Daum C."/>
            <person name="Ezra D."/>
            <person name="Gonzalez J."/>
            <person name="Henrissat B."/>
            <person name="Kuo A."/>
            <person name="Liang C."/>
            <person name="Lipzen A."/>
            <person name="Lutzoni F."/>
            <person name="Magnuson J."/>
            <person name="Mondo S."/>
            <person name="Nolan M."/>
            <person name="Ohm R."/>
            <person name="Pangilinan J."/>
            <person name="Park H.-J."/>
            <person name="Ramirez L."/>
            <person name="Alfaro M."/>
            <person name="Sun H."/>
            <person name="Tritt A."/>
            <person name="Yoshinaga Y."/>
            <person name="Zwiers L.-H."/>
            <person name="Turgeon B."/>
            <person name="Goodwin S."/>
            <person name="Spatafora J."/>
            <person name="Crous P."/>
            <person name="Grigoriev I."/>
        </authorList>
    </citation>
    <scope>NUCLEOTIDE SEQUENCE</scope>
    <source>
        <strain evidence="3">CBS 133067</strain>
    </source>
</reference>
<feature type="compositionally biased region" description="Low complexity" evidence="1">
    <location>
        <begin position="344"/>
        <end position="359"/>
    </location>
</feature>
<protein>
    <recommendedName>
        <fullName evidence="2">UDENN FLCN/SMCR8-type domain-containing protein</fullName>
    </recommendedName>
</protein>
<feature type="domain" description="UDENN FLCN/SMCR8-type" evidence="2">
    <location>
        <begin position="218"/>
        <end position="468"/>
    </location>
</feature>
<feature type="region of interest" description="Disordered" evidence="1">
    <location>
        <begin position="75"/>
        <end position="130"/>
    </location>
</feature>
<dbReference type="GO" id="GO:0005096">
    <property type="term" value="F:GTPase activator activity"/>
    <property type="evidence" value="ECO:0007669"/>
    <property type="project" value="InterPro"/>
</dbReference>
<keyword evidence="4" id="KW-1185">Reference proteome</keyword>
<dbReference type="PROSITE" id="PS51834">
    <property type="entry name" value="DENN_FLCN_SMCR8"/>
    <property type="match status" value="1"/>
</dbReference>
<dbReference type="PANTHER" id="PTHR31441:SF2">
    <property type="entry name" value="FOLLICULIN"/>
    <property type="match status" value="1"/>
</dbReference>
<feature type="compositionally biased region" description="Polar residues" evidence="1">
    <location>
        <begin position="115"/>
        <end position="128"/>
    </location>
</feature>
<name>A0A9P4M731_9PEZI</name>